<reference evidence="4 5" key="1">
    <citation type="journal article" date="2018" name="J. Allergy Clin. Immunol.">
        <title>High-quality assembly of Dermatophagoides pteronyssinus genome and transcriptome reveals a wide range of novel allergens.</title>
        <authorList>
            <person name="Liu X.Y."/>
            <person name="Yang K.Y."/>
            <person name="Wang M.Q."/>
            <person name="Kwok J.S."/>
            <person name="Zeng X."/>
            <person name="Yang Z."/>
            <person name="Xiao X.J."/>
            <person name="Lau C.P."/>
            <person name="Li Y."/>
            <person name="Huang Z.M."/>
            <person name="Ba J.G."/>
            <person name="Yim A.K."/>
            <person name="Ouyang C.Y."/>
            <person name="Ngai S.M."/>
            <person name="Chan T.F."/>
            <person name="Leung E.L."/>
            <person name="Liu L."/>
            <person name="Liu Z.G."/>
            <person name="Tsui S.K."/>
        </authorList>
    </citation>
    <scope>NUCLEOTIDE SEQUENCE [LARGE SCALE GENOMIC DNA]</scope>
    <source>
        <strain evidence="4">Derp</strain>
    </source>
</reference>
<organism evidence="4 5">
    <name type="scientific">Dermatophagoides pteronyssinus</name>
    <name type="common">European house dust mite</name>
    <dbReference type="NCBI Taxonomy" id="6956"/>
    <lineage>
        <taxon>Eukaryota</taxon>
        <taxon>Metazoa</taxon>
        <taxon>Ecdysozoa</taxon>
        <taxon>Arthropoda</taxon>
        <taxon>Chelicerata</taxon>
        <taxon>Arachnida</taxon>
        <taxon>Acari</taxon>
        <taxon>Acariformes</taxon>
        <taxon>Sarcoptiformes</taxon>
        <taxon>Astigmata</taxon>
        <taxon>Psoroptidia</taxon>
        <taxon>Analgoidea</taxon>
        <taxon>Pyroglyphidae</taxon>
        <taxon>Dermatophagoidinae</taxon>
        <taxon>Dermatophagoides</taxon>
    </lineage>
</organism>
<dbReference type="Proteomes" id="UP000887458">
    <property type="component" value="Unassembled WGS sequence"/>
</dbReference>
<evidence type="ECO:0000313" key="5">
    <source>
        <dbReference type="Proteomes" id="UP000887458"/>
    </source>
</evidence>
<name>A0ABQ8JEZ4_DERPT</name>
<feature type="region of interest" description="Disordered" evidence="1">
    <location>
        <begin position="372"/>
        <end position="401"/>
    </location>
</feature>
<evidence type="ECO:0000256" key="1">
    <source>
        <dbReference type="SAM" id="MobiDB-lite"/>
    </source>
</evidence>
<protein>
    <submittedName>
        <fullName evidence="4">ARF7 effector protein C-terminus</fullName>
    </submittedName>
</protein>
<dbReference type="Pfam" id="PF14949">
    <property type="entry name" value="ARF7EP_C"/>
    <property type="match status" value="1"/>
</dbReference>
<keyword evidence="5" id="KW-1185">Reference proteome</keyword>
<evidence type="ECO:0000259" key="3">
    <source>
        <dbReference type="Pfam" id="PF14949"/>
    </source>
</evidence>
<keyword evidence="2" id="KW-1133">Transmembrane helix</keyword>
<evidence type="ECO:0000256" key="2">
    <source>
        <dbReference type="SAM" id="Phobius"/>
    </source>
</evidence>
<dbReference type="EMBL" id="NJHN03000047">
    <property type="protein sequence ID" value="KAH9421023.1"/>
    <property type="molecule type" value="Genomic_DNA"/>
</dbReference>
<gene>
    <name evidence="4" type="primary">ARL14EP</name>
    <name evidence="4" type="ORF">DERP_001464</name>
</gene>
<evidence type="ECO:0000313" key="4">
    <source>
        <dbReference type="EMBL" id="KAH9421023.1"/>
    </source>
</evidence>
<feature type="domain" description="ARF7 effector protein C-terminal" evidence="3">
    <location>
        <begin position="311"/>
        <end position="357"/>
    </location>
</feature>
<dbReference type="InterPro" id="IPR029264">
    <property type="entry name" value="ARF7EP_C"/>
</dbReference>
<sequence length="476" mass="55830">MDHSFSLSSSSFSIPFNFDQVRPIQNTFVKKMINKLNDGDFAKFYGFSIRHRNDPFLFMQQIRRKGWDQKDDNETLECYRQLLKHAEWILFELIYKINQLRLIITPLNMDLIDHRMKLLYLEFLLTILLTIMLKMRALSMHKIQLLLETKQIYSDLLKTMKLPEREFLLQLDKCWLEDYMAKYDKYFDSRSVIQGYYSKPEELKFLSEESNALMFNFRLHILQSMNTELHHFFNKTKIKPKPIKESNVKQHEAPRLQFIDSVCSTPIFYSNDDDIHFQDEDGLALKKSELFDNDIQQITLTTSPFSKSIHNLFINNKSFCDCGRHDCNGCYPTCLTCGEKKCFAICRSNVSFNYYDVFYQAQTIDKFDPLYLSNDSDNNDNGNQQQQQECTTDDDNSAETPLEQLSRSNSIDDELTILSPVPYGPQNIDNSPSEFFSQTSINILSGDEVESFFSLPPSLDHNFREKNDGGKKYNSN</sequence>
<comment type="caution">
    <text evidence="4">The sequence shown here is derived from an EMBL/GenBank/DDBJ whole genome shotgun (WGS) entry which is preliminary data.</text>
</comment>
<accession>A0ABQ8JEZ4</accession>
<keyword evidence="2" id="KW-0472">Membrane</keyword>
<proteinExistence type="predicted"/>
<feature type="compositionally biased region" description="Low complexity" evidence="1">
    <location>
        <begin position="374"/>
        <end position="390"/>
    </location>
</feature>
<keyword evidence="2" id="KW-0812">Transmembrane</keyword>
<feature type="transmembrane region" description="Helical" evidence="2">
    <location>
        <begin position="118"/>
        <end position="135"/>
    </location>
</feature>
<reference evidence="4 5" key="2">
    <citation type="journal article" date="2022" name="Mol. Biol. Evol.">
        <title>Comparative Genomics Reveals Insights into the Divergent Evolution of Astigmatic Mites and Household Pest Adaptations.</title>
        <authorList>
            <person name="Xiong Q."/>
            <person name="Wan A.T."/>
            <person name="Liu X."/>
            <person name="Fung C.S."/>
            <person name="Xiao X."/>
            <person name="Malainual N."/>
            <person name="Hou J."/>
            <person name="Wang L."/>
            <person name="Wang M."/>
            <person name="Yang K.Y."/>
            <person name="Cui Y."/>
            <person name="Leung E.L."/>
            <person name="Nong W."/>
            <person name="Shin S.K."/>
            <person name="Au S.W."/>
            <person name="Jeong K.Y."/>
            <person name="Chew F.T."/>
            <person name="Hui J.H."/>
            <person name="Leung T.F."/>
            <person name="Tungtrongchitr A."/>
            <person name="Zhong N."/>
            <person name="Liu Z."/>
            <person name="Tsui S.K."/>
        </authorList>
    </citation>
    <scope>NUCLEOTIDE SEQUENCE [LARGE SCALE GENOMIC DNA]</scope>
    <source>
        <strain evidence="4">Derp</strain>
    </source>
</reference>